<dbReference type="AlphaFoldDB" id="A0AAE9EZS8"/>
<dbReference type="InterPro" id="IPR009667">
    <property type="entry name" value="DUF1258"/>
</dbReference>
<dbReference type="EMBL" id="CP092624">
    <property type="protein sequence ID" value="UMM32949.1"/>
    <property type="molecule type" value="Genomic_DNA"/>
</dbReference>
<evidence type="ECO:0000313" key="2">
    <source>
        <dbReference type="EMBL" id="UMM32949.1"/>
    </source>
</evidence>
<organism evidence="2 3">
    <name type="scientific">Caenorhabditis briggsae</name>
    <dbReference type="NCBI Taxonomy" id="6238"/>
    <lineage>
        <taxon>Eukaryota</taxon>
        <taxon>Metazoa</taxon>
        <taxon>Ecdysozoa</taxon>
        <taxon>Nematoda</taxon>
        <taxon>Chromadorea</taxon>
        <taxon>Rhabditida</taxon>
        <taxon>Rhabditina</taxon>
        <taxon>Rhabditomorpha</taxon>
        <taxon>Rhabditoidea</taxon>
        <taxon>Rhabditidae</taxon>
        <taxon>Peloderinae</taxon>
        <taxon>Caenorhabditis</taxon>
    </lineage>
</organism>
<dbReference type="Pfam" id="PF06869">
    <property type="entry name" value="DUF1258"/>
    <property type="match status" value="1"/>
</dbReference>
<feature type="region of interest" description="Disordered" evidence="1">
    <location>
        <begin position="1"/>
        <end position="45"/>
    </location>
</feature>
<proteinExistence type="predicted"/>
<accession>A0AAE9EZS8</accession>
<protein>
    <submittedName>
        <fullName evidence="2">Uncharacterized protein</fullName>
    </submittedName>
</protein>
<dbReference type="PANTHER" id="PTHR22921">
    <property type="entry name" value="PROTEIN CBG20088-RELATED"/>
    <property type="match status" value="1"/>
</dbReference>
<reference evidence="2 3" key="1">
    <citation type="submission" date="2022-04" db="EMBL/GenBank/DDBJ databases">
        <title>Chromosome-level reference genomes for two strains of Caenorhabditis briggsae: an improved platform for comparative genomics.</title>
        <authorList>
            <person name="Stevens L."/>
            <person name="Andersen E."/>
        </authorList>
    </citation>
    <scope>NUCLEOTIDE SEQUENCE [LARGE SCALE GENOMIC DNA]</scope>
    <source>
        <strain evidence="2">VX34</strain>
        <tissue evidence="2">Whole-organism</tissue>
    </source>
</reference>
<sequence>MPRTPFRLFSPIQFGPGPQDEESEETSSPDITRESEDTLEDPYTIDDIDYDDDESDLSSTLKSVSDEVLVFVAGACLERMSDSGFGRMLSSQDEGFRKQAWKLWKNDLTTFSIHEQHLESVLSIRERLRDGTEKIHNLLGSYIGRLWKSEYGNRLKLSLLGSVDGVNLNGNRRSKLRPVTMLLVDLPTAEAQRAKNIVLHGIAEGATNPSTSFWNTVINWIYIDLERSIEVNGFHVQVGICSWVADQPAKRALFGMKGCNSEGSCFFGMCTGTHHKTKSEDRCVARADSLTDEDAANGRHGFGRTIPRVVNYCYPYDTVIDILHNASGGIFSPVLNETLPPSPNIERKSDLFQNNHNLHSNLCKSVELPKEFDIRKITNCSEKITFFRTSFGLSALVNPSLKDEARMVICSLMLLTNSFYTNVPVTNTRFYKNLCDSARWGLEQASQHYLATKAHELLSHLPEVVDKFGNIACLSTFCYEYFYKFALKGFSPQKTKGFTESAISRQVNNEDI</sequence>
<gene>
    <name evidence="2" type="ORF">L5515_006590</name>
</gene>
<evidence type="ECO:0000313" key="3">
    <source>
        <dbReference type="Proteomes" id="UP000829354"/>
    </source>
</evidence>
<dbReference type="PANTHER" id="PTHR22921:SF27">
    <property type="entry name" value="C2H2-TYPE DOMAIN-CONTAINING PROTEIN-RELATED"/>
    <property type="match status" value="1"/>
</dbReference>
<evidence type="ECO:0000256" key="1">
    <source>
        <dbReference type="SAM" id="MobiDB-lite"/>
    </source>
</evidence>
<name>A0AAE9EZS8_CAEBR</name>
<keyword evidence="3" id="KW-1185">Reference proteome</keyword>
<dbReference type="Proteomes" id="UP000829354">
    <property type="component" value="Chromosome V"/>
</dbReference>